<proteinExistence type="inferred from homology"/>
<organism evidence="8 9">
    <name type="scientific">Candidatus Faeciplasma pullistercoris</name>
    <dbReference type="NCBI Taxonomy" id="2840800"/>
    <lineage>
        <taxon>Bacteria</taxon>
        <taxon>Bacillati</taxon>
        <taxon>Bacillota</taxon>
        <taxon>Clostridia</taxon>
        <taxon>Eubacteriales</taxon>
        <taxon>Oscillospiraceae</taxon>
        <taxon>Oscillospiraceae incertae sedis</taxon>
        <taxon>Candidatus Faeciplasma</taxon>
    </lineage>
</organism>
<evidence type="ECO:0000256" key="3">
    <source>
        <dbReference type="ARBA" id="ARBA00022801"/>
    </source>
</evidence>
<feature type="signal peptide" evidence="7">
    <location>
        <begin position="1"/>
        <end position="26"/>
    </location>
</feature>
<evidence type="ECO:0000256" key="4">
    <source>
        <dbReference type="ARBA" id="ARBA00023277"/>
    </source>
</evidence>
<dbReference type="PANTHER" id="PTHR43772">
    <property type="entry name" value="ENDO-1,4-BETA-XYLANASE"/>
    <property type="match status" value="1"/>
</dbReference>
<reference evidence="8" key="2">
    <citation type="journal article" date="2021" name="PeerJ">
        <title>Extensive microbial diversity within the chicken gut microbiome revealed by metagenomics and culture.</title>
        <authorList>
            <person name="Gilroy R."/>
            <person name="Ravi A."/>
            <person name="Getino M."/>
            <person name="Pursley I."/>
            <person name="Horton D.L."/>
            <person name="Alikhan N.F."/>
            <person name="Baker D."/>
            <person name="Gharbi K."/>
            <person name="Hall N."/>
            <person name="Watson M."/>
            <person name="Adriaenssens E.M."/>
            <person name="Foster-Nyarko E."/>
            <person name="Jarju S."/>
            <person name="Secka A."/>
            <person name="Antonio M."/>
            <person name="Oren A."/>
            <person name="Chaudhuri R.R."/>
            <person name="La Ragione R."/>
            <person name="Hildebrand F."/>
            <person name="Pallen M.J."/>
        </authorList>
    </citation>
    <scope>NUCLEOTIDE SEQUENCE</scope>
    <source>
        <strain evidence="8">CHK33-4379</strain>
    </source>
</reference>
<evidence type="ECO:0000313" key="9">
    <source>
        <dbReference type="Proteomes" id="UP000824136"/>
    </source>
</evidence>
<dbReference type="InterPro" id="IPR052176">
    <property type="entry name" value="Glycosyl_Hydrlase_43_Enz"/>
</dbReference>
<dbReference type="Gene3D" id="2.60.120.260">
    <property type="entry name" value="Galactose-binding domain-like"/>
    <property type="match status" value="1"/>
</dbReference>
<dbReference type="InterPro" id="IPR023296">
    <property type="entry name" value="Glyco_hydro_beta-prop_sf"/>
</dbReference>
<dbReference type="CDD" id="cd09003">
    <property type="entry name" value="GH43_XynD-like"/>
    <property type="match status" value="1"/>
</dbReference>
<feature type="chain" id="PRO_5038920119" evidence="7">
    <location>
        <begin position="27"/>
        <end position="626"/>
    </location>
</feature>
<keyword evidence="4" id="KW-0119">Carbohydrate metabolism</keyword>
<dbReference type="InterPro" id="IPR006710">
    <property type="entry name" value="Glyco_hydro_43"/>
</dbReference>
<dbReference type="AlphaFoldDB" id="A0A9D1GU70"/>
<reference evidence="8" key="1">
    <citation type="submission" date="2020-10" db="EMBL/GenBank/DDBJ databases">
        <authorList>
            <person name="Gilroy R."/>
        </authorList>
    </citation>
    <scope>NUCLEOTIDE SEQUENCE</scope>
    <source>
        <strain evidence="8">CHK33-4379</strain>
    </source>
</reference>
<dbReference type="EMBL" id="DVLL01000020">
    <property type="protein sequence ID" value="HIT59134.1"/>
    <property type="molecule type" value="Genomic_DNA"/>
</dbReference>
<evidence type="ECO:0000256" key="5">
    <source>
        <dbReference type="ARBA" id="ARBA00023295"/>
    </source>
</evidence>
<keyword evidence="2" id="KW-0624">Polysaccharide degradation</keyword>
<evidence type="ECO:0000313" key="8">
    <source>
        <dbReference type="EMBL" id="HIT59134.1"/>
    </source>
</evidence>
<accession>A0A9D1GU70</accession>
<dbReference type="PANTHER" id="PTHR43772:SF2">
    <property type="entry name" value="PUTATIVE (AFU_ORTHOLOGUE AFUA_2G04480)-RELATED"/>
    <property type="match status" value="1"/>
</dbReference>
<dbReference type="PROSITE" id="PS51257">
    <property type="entry name" value="PROKAR_LIPOPROTEIN"/>
    <property type="match status" value="1"/>
</dbReference>
<keyword evidence="2" id="KW-0858">Xylan degradation</keyword>
<evidence type="ECO:0000256" key="2">
    <source>
        <dbReference type="ARBA" id="ARBA00022651"/>
    </source>
</evidence>
<dbReference type="Proteomes" id="UP000824136">
    <property type="component" value="Unassembled WGS sequence"/>
</dbReference>
<dbReference type="InterPro" id="IPR008979">
    <property type="entry name" value="Galactose-bd-like_sf"/>
</dbReference>
<feature type="region of interest" description="Disordered" evidence="6">
    <location>
        <begin position="31"/>
        <end position="62"/>
    </location>
</feature>
<keyword evidence="5" id="KW-0326">Glycosidase</keyword>
<name>A0A9D1GU70_9FIRM</name>
<protein>
    <submittedName>
        <fullName evidence="8">Family 43 glycosylhydrolase</fullName>
    </submittedName>
</protein>
<keyword evidence="7" id="KW-0732">Signal</keyword>
<comment type="similarity">
    <text evidence="1">Belongs to the glycosyl hydrolase 43 family.</text>
</comment>
<dbReference type="SUPFAM" id="SSF75005">
    <property type="entry name" value="Arabinanase/levansucrase/invertase"/>
    <property type="match status" value="1"/>
</dbReference>
<evidence type="ECO:0000256" key="6">
    <source>
        <dbReference type="SAM" id="MobiDB-lite"/>
    </source>
</evidence>
<gene>
    <name evidence="8" type="ORF">IAC39_05450</name>
</gene>
<comment type="caution">
    <text evidence="8">The sequence shown here is derived from an EMBL/GenBank/DDBJ whole genome shotgun (WGS) entry which is preliminary data.</text>
</comment>
<dbReference type="Pfam" id="PF04616">
    <property type="entry name" value="Glyco_hydro_43"/>
    <property type="match status" value="1"/>
</dbReference>
<dbReference type="CDD" id="cd04084">
    <property type="entry name" value="CBM6_xylanase-like"/>
    <property type="match status" value="1"/>
</dbReference>
<sequence length="626" mass="68220">MKRVNFIAVLTAAVMAAAILGGCANTKDGEEVTTLPEKSVTTVSQELEDDTEEAATEAVVTEATTTEVTTTEATTTEATTTEATTVTTTAPTTVTTTEPTTVPTTVTTTEPTTAATTVTTTKATTVTEPEPEPEGYEFDLDGKPVETKELGLEIPSSLAKAYKTLGNSNPISSNIFFADPTAVEYEGRLYVYGTCDQQEFDANGGKGSNSYGKINSIACYSTEDMVNWTYHGVIPAREITGGWAGLSWAPSVVARENDDGKTEFFLYFTTGGGGIGVLKADSPTGPWEDPVGRPFIHNGMSQLSSDPIFWVFDPGVVIDDNGDAWIAFGGGDPQHPGETGMQTGNCRIAKLGDDMISIDGDVTVVPAPYHFEANELNYIDGKYILTYCSNWQQRGEWSNDYDYPMPQMCTMCYMISDDPLDPDSWEYMGEYAMNPTAYGYPFSNNHTHLQEYKGKYYLFYQNVLLLKNMNIQGADGYRSIGVDEITVDEQTGKITFSRMSDRGASQIEDYDPYEVSQAETSNVSAGVEYNETDGRITAVMSDGSYIAISIADFGDGASAFAATVKGKGIIEIRESRLNGNKVGQIQFDTDDFETVYCELDSIIKGDRNVFFVCAGDFEFDEWQFAK</sequence>
<dbReference type="SUPFAM" id="SSF49785">
    <property type="entry name" value="Galactose-binding domain-like"/>
    <property type="match status" value="1"/>
</dbReference>
<keyword evidence="3" id="KW-0378">Hydrolase</keyword>
<dbReference type="GO" id="GO:0045493">
    <property type="term" value="P:xylan catabolic process"/>
    <property type="evidence" value="ECO:0007669"/>
    <property type="project" value="UniProtKB-KW"/>
</dbReference>
<dbReference type="GO" id="GO:0004553">
    <property type="term" value="F:hydrolase activity, hydrolyzing O-glycosyl compounds"/>
    <property type="evidence" value="ECO:0007669"/>
    <property type="project" value="InterPro"/>
</dbReference>
<dbReference type="Gene3D" id="2.115.10.20">
    <property type="entry name" value="Glycosyl hydrolase domain, family 43"/>
    <property type="match status" value="1"/>
</dbReference>
<evidence type="ECO:0000256" key="1">
    <source>
        <dbReference type="ARBA" id="ARBA00009865"/>
    </source>
</evidence>
<feature type="compositionally biased region" description="Acidic residues" evidence="6">
    <location>
        <begin position="46"/>
        <end position="55"/>
    </location>
</feature>
<evidence type="ECO:0000256" key="7">
    <source>
        <dbReference type="SAM" id="SignalP"/>
    </source>
</evidence>